<keyword evidence="3" id="KW-1185">Reference proteome</keyword>
<feature type="compositionally biased region" description="Basic and acidic residues" evidence="1">
    <location>
        <begin position="1"/>
        <end position="10"/>
    </location>
</feature>
<feature type="non-terminal residue" evidence="2">
    <location>
        <position position="82"/>
    </location>
</feature>
<dbReference type="AlphaFoldDB" id="A0A392T9T3"/>
<organism evidence="2 3">
    <name type="scientific">Trifolium medium</name>
    <dbReference type="NCBI Taxonomy" id="97028"/>
    <lineage>
        <taxon>Eukaryota</taxon>
        <taxon>Viridiplantae</taxon>
        <taxon>Streptophyta</taxon>
        <taxon>Embryophyta</taxon>
        <taxon>Tracheophyta</taxon>
        <taxon>Spermatophyta</taxon>
        <taxon>Magnoliopsida</taxon>
        <taxon>eudicotyledons</taxon>
        <taxon>Gunneridae</taxon>
        <taxon>Pentapetalae</taxon>
        <taxon>rosids</taxon>
        <taxon>fabids</taxon>
        <taxon>Fabales</taxon>
        <taxon>Fabaceae</taxon>
        <taxon>Papilionoideae</taxon>
        <taxon>50 kb inversion clade</taxon>
        <taxon>NPAAA clade</taxon>
        <taxon>Hologalegina</taxon>
        <taxon>IRL clade</taxon>
        <taxon>Trifolieae</taxon>
        <taxon>Trifolium</taxon>
    </lineage>
</organism>
<feature type="compositionally biased region" description="Basic and acidic residues" evidence="1">
    <location>
        <begin position="42"/>
        <end position="62"/>
    </location>
</feature>
<feature type="non-terminal residue" evidence="2">
    <location>
        <position position="1"/>
    </location>
</feature>
<evidence type="ECO:0000256" key="1">
    <source>
        <dbReference type="SAM" id="MobiDB-lite"/>
    </source>
</evidence>
<sequence>QPVSEDKDVVGTEGASVAQDGRGKEPIVSGTTAVIESKKKRADKEKVEEVVKEKEKRKRTDVSESGIVTKKPRTQKNKEPKV</sequence>
<dbReference type="EMBL" id="LXQA010535709">
    <property type="protein sequence ID" value="MCI57819.1"/>
    <property type="molecule type" value="Genomic_DNA"/>
</dbReference>
<comment type="caution">
    <text evidence="2">The sequence shown here is derived from an EMBL/GenBank/DDBJ whole genome shotgun (WGS) entry which is preliminary data.</text>
</comment>
<feature type="region of interest" description="Disordered" evidence="1">
    <location>
        <begin position="1"/>
        <end position="82"/>
    </location>
</feature>
<evidence type="ECO:0000313" key="2">
    <source>
        <dbReference type="EMBL" id="MCI57819.1"/>
    </source>
</evidence>
<reference evidence="2 3" key="1">
    <citation type="journal article" date="2018" name="Front. Plant Sci.">
        <title>Red Clover (Trifolium pratense) and Zigzag Clover (T. medium) - A Picture of Genomic Similarities and Differences.</title>
        <authorList>
            <person name="Dluhosova J."/>
            <person name="Istvanek J."/>
            <person name="Nedelnik J."/>
            <person name="Repkova J."/>
        </authorList>
    </citation>
    <scope>NUCLEOTIDE SEQUENCE [LARGE SCALE GENOMIC DNA]</scope>
    <source>
        <strain evidence="3">cv. 10/8</strain>
        <tissue evidence="2">Leaf</tissue>
    </source>
</reference>
<accession>A0A392T9T3</accession>
<evidence type="ECO:0000313" key="3">
    <source>
        <dbReference type="Proteomes" id="UP000265520"/>
    </source>
</evidence>
<name>A0A392T9T3_9FABA</name>
<proteinExistence type="predicted"/>
<dbReference type="Proteomes" id="UP000265520">
    <property type="component" value="Unassembled WGS sequence"/>
</dbReference>
<protein>
    <submittedName>
        <fullName evidence="2">Uncharacterized protein</fullName>
    </submittedName>
</protein>